<accession>A0A8S5TXD3</accession>
<proteinExistence type="predicted"/>
<organism evidence="1">
    <name type="scientific">Siphoviridae sp. ctUi914</name>
    <dbReference type="NCBI Taxonomy" id="2825529"/>
    <lineage>
        <taxon>Viruses</taxon>
        <taxon>Duplodnaviria</taxon>
        <taxon>Heunggongvirae</taxon>
        <taxon>Uroviricota</taxon>
        <taxon>Caudoviricetes</taxon>
    </lineage>
</organism>
<name>A0A8S5TXD3_9CAUD</name>
<protein>
    <submittedName>
        <fullName evidence="1">Uncharacterized protein</fullName>
    </submittedName>
</protein>
<sequence>MNAGAFFMLIFERTVIRIGNLQRIVQIQR</sequence>
<evidence type="ECO:0000313" key="1">
    <source>
        <dbReference type="EMBL" id="DAF86866.1"/>
    </source>
</evidence>
<reference evidence="1" key="1">
    <citation type="journal article" date="2021" name="Proc. Natl. Acad. Sci. U.S.A.">
        <title>A Catalog of Tens of Thousands of Viruses from Human Metagenomes Reveals Hidden Associations with Chronic Diseases.</title>
        <authorList>
            <person name="Tisza M.J."/>
            <person name="Buck C.B."/>
        </authorList>
    </citation>
    <scope>NUCLEOTIDE SEQUENCE</scope>
    <source>
        <strain evidence="1">CtUi914</strain>
    </source>
</reference>
<dbReference type="EMBL" id="BK015954">
    <property type="protein sequence ID" value="DAF86866.1"/>
    <property type="molecule type" value="Genomic_DNA"/>
</dbReference>